<feature type="domain" description="PpiC" evidence="2">
    <location>
        <begin position="113"/>
        <end position="203"/>
    </location>
</feature>
<dbReference type="Proteomes" id="UP001224418">
    <property type="component" value="Unassembled WGS sequence"/>
</dbReference>
<dbReference type="RefSeq" id="WP_307354861.1">
    <property type="nucleotide sequence ID" value="NZ_BAAACJ010000008.1"/>
</dbReference>
<dbReference type="EMBL" id="JAUSWN010000002">
    <property type="protein sequence ID" value="MDQ0478618.1"/>
    <property type="molecule type" value="Genomic_DNA"/>
</dbReference>
<dbReference type="Pfam" id="PF13616">
    <property type="entry name" value="Rotamase_3"/>
    <property type="match status" value="1"/>
</dbReference>
<reference evidence="3 4" key="1">
    <citation type="submission" date="2023-07" db="EMBL/GenBank/DDBJ databases">
        <title>Genomic Encyclopedia of Type Strains, Phase IV (KMG-IV): sequencing the most valuable type-strain genomes for metagenomic binning, comparative biology and taxonomic classification.</title>
        <authorList>
            <person name="Goeker M."/>
        </authorList>
    </citation>
    <scope>NUCLEOTIDE SEQUENCE [LARGE SCALE GENOMIC DNA]</scope>
    <source>
        <strain evidence="3 4">DSM 1400</strain>
    </source>
</reference>
<proteinExistence type="predicted"/>
<dbReference type="SUPFAM" id="SSF54534">
    <property type="entry name" value="FKBP-like"/>
    <property type="match status" value="1"/>
</dbReference>
<evidence type="ECO:0000313" key="3">
    <source>
        <dbReference type="EMBL" id="MDQ0478618.1"/>
    </source>
</evidence>
<dbReference type="PANTHER" id="PTHR47245:SF2">
    <property type="entry name" value="PEPTIDYL-PROLYL CIS-TRANS ISOMERASE HP_0175-RELATED"/>
    <property type="match status" value="1"/>
</dbReference>
<dbReference type="GO" id="GO:0003755">
    <property type="term" value="F:peptidyl-prolyl cis-trans isomerase activity"/>
    <property type="evidence" value="ECO:0007669"/>
    <property type="project" value="UniProtKB-EC"/>
</dbReference>
<dbReference type="InterPro" id="IPR023058">
    <property type="entry name" value="PPIase_PpiC_CS"/>
</dbReference>
<protein>
    <submittedName>
        <fullName evidence="3">Peptidyl-prolyl cis-trans isomerase C</fullName>
        <ecNumber evidence="3">5.2.1.8</ecNumber>
    </submittedName>
</protein>
<dbReference type="InterPro" id="IPR000297">
    <property type="entry name" value="PPIase_PpiC"/>
</dbReference>
<evidence type="ECO:0000313" key="4">
    <source>
        <dbReference type="Proteomes" id="UP001224418"/>
    </source>
</evidence>
<dbReference type="PANTHER" id="PTHR47245">
    <property type="entry name" value="PEPTIDYLPROLYL ISOMERASE"/>
    <property type="match status" value="1"/>
</dbReference>
<dbReference type="PROSITE" id="PS50198">
    <property type="entry name" value="PPIC_PPIASE_2"/>
    <property type="match status" value="1"/>
</dbReference>
<sequence>MDNKVLAKVNGIEITENDVNLLMRSLDPQVAMQFYSPEGKAQLLDELVNQELFYCDAIDNNLEEDEEFKAEIERMKRIGLKQYALRKVLNTAKVAEDEVEKFYKEHRENFLEEESVSASHILVKTEEEAKELLEKIKSGVSFEDVAKEHSTCPSSSRGGELGNFTRGKMVPEFEEAAFSMNVGDVSEAPVKTQFGFHLIKVTDKQPAGIKAFDEVKQEIFNTVLSLKQQEKYLEKSKELKEKYKVEITE</sequence>
<gene>
    <name evidence="3" type="ORF">QOZ93_000327</name>
</gene>
<dbReference type="InterPro" id="IPR050245">
    <property type="entry name" value="PrsA_foldase"/>
</dbReference>
<dbReference type="Gene3D" id="3.10.50.40">
    <property type="match status" value="1"/>
</dbReference>
<keyword evidence="1 3" id="KW-0413">Isomerase</keyword>
<comment type="caution">
    <text evidence="3">The sequence shown here is derived from an EMBL/GenBank/DDBJ whole genome shotgun (WGS) entry which is preliminary data.</text>
</comment>
<evidence type="ECO:0000259" key="2">
    <source>
        <dbReference type="PROSITE" id="PS50198"/>
    </source>
</evidence>
<keyword evidence="4" id="KW-1185">Reference proteome</keyword>
<dbReference type="InterPro" id="IPR027304">
    <property type="entry name" value="Trigger_fact/SurA_dom_sf"/>
</dbReference>
<dbReference type="Gene3D" id="1.10.8.1040">
    <property type="match status" value="1"/>
</dbReference>
<dbReference type="PROSITE" id="PS01096">
    <property type="entry name" value="PPIC_PPIASE_1"/>
    <property type="match status" value="1"/>
</dbReference>
<name>A0ABU0JNI1_HATLI</name>
<accession>A0ABU0JNI1</accession>
<dbReference type="EC" id="5.2.1.8" evidence="3"/>
<keyword evidence="1" id="KW-0697">Rotamase</keyword>
<organism evidence="3 4">
    <name type="scientific">Hathewaya limosa</name>
    <name type="common">Clostridium limosum</name>
    <dbReference type="NCBI Taxonomy" id="1536"/>
    <lineage>
        <taxon>Bacteria</taxon>
        <taxon>Bacillati</taxon>
        <taxon>Bacillota</taxon>
        <taxon>Clostridia</taxon>
        <taxon>Eubacteriales</taxon>
        <taxon>Clostridiaceae</taxon>
        <taxon>Hathewaya</taxon>
    </lineage>
</organism>
<dbReference type="SUPFAM" id="SSF109998">
    <property type="entry name" value="Triger factor/SurA peptide-binding domain-like"/>
    <property type="match status" value="1"/>
</dbReference>
<dbReference type="InterPro" id="IPR046357">
    <property type="entry name" value="PPIase_dom_sf"/>
</dbReference>
<evidence type="ECO:0000256" key="1">
    <source>
        <dbReference type="PROSITE-ProRule" id="PRU00278"/>
    </source>
</evidence>